<feature type="transmembrane region" description="Helical" evidence="5">
    <location>
        <begin position="86"/>
        <end position="108"/>
    </location>
</feature>
<feature type="transmembrane region" description="Helical" evidence="5">
    <location>
        <begin position="62"/>
        <end position="80"/>
    </location>
</feature>
<evidence type="ECO:0000313" key="6">
    <source>
        <dbReference type="EMBL" id="CAG5058017.1"/>
    </source>
</evidence>
<keyword evidence="3 5" id="KW-1133">Transmembrane helix</keyword>
<comment type="caution">
    <text evidence="6">The sequence shown here is derived from an EMBL/GenBank/DDBJ whole genome shotgun (WGS) entry which is preliminary data.</text>
</comment>
<reference evidence="6" key="1">
    <citation type="submission" date="2021-04" db="EMBL/GenBank/DDBJ databases">
        <authorList>
            <person name="Tunstrom K."/>
        </authorList>
    </citation>
    <scope>NUCLEOTIDE SEQUENCE</scope>
</reference>
<evidence type="ECO:0000256" key="2">
    <source>
        <dbReference type="ARBA" id="ARBA00022692"/>
    </source>
</evidence>
<evidence type="ECO:0000256" key="1">
    <source>
        <dbReference type="ARBA" id="ARBA00004370"/>
    </source>
</evidence>
<keyword evidence="2 5" id="KW-0812">Transmembrane</keyword>
<dbReference type="GO" id="GO:0022857">
    <property type="term" value="F:transmembrane transporter activity"/>
    <property type="evidence" value="ECO:0007669"/>
    <property type="project" value="InterPro"/>
</dbReference>
<feature type="transmembrane region" description="Helical" evidence="5">
    <location>
        <begin position="35"/>
        <end position="55"/>
    </location>
</feature>
<protein>
    <submittedName>
        <fullName evidence="6">(apollo) hypothetical protein</fullName>
    </submittedName>
</protein>
<dbReference type="InterPro" id="IPR005828">
    <property type="entry name" value="MFS_sugar_transport-like"/>
</dbReference>
<accession>A0A8S3YFS3</accession>
<feature type="transmembrane region" description="Helical" evidence="5">
    <location>
        <begin position="120"/>
        <end position="140"/>
    </location>
</feature>
<dbReference type="PANTHER" id="PTHR48021:SF33">
    <property type="entry name" value="AT22075P-RELATED"/>
    <property type="match status" value="1"/>
</dbReference>
<proteinExistence type="predicted"/>
<feature type="transmembrane region" description="Helical" evidence="5">
    <location>
        <begin position="146"/>
        <end position="165"/>
    </location>
</feature>
<evidence type="ECO:0000256" key="3">
    <source>
        <dbReference type="ARBA" id="ARBA00022989"/>
    </source>
</evidence>
<dbReference type="InterPro" id="IPR050549">
    <property type="entry name" value="MFS_Trehalose_Transporter"/>
</dbReference>
<evidence type="ECO:0000313" key="7">
    <source>
        <dbReference type="Proteomes" id="UP000691718"/>
    </source>
</evidence>
<comment type="subcellular location">
    <subcellularLocation>
        <location evidence="1">Membrane</location>
    </subcellularLocation>
</comment>
<evidence type="ECO:0000256" key="5">
    <source>
        <dbReference type="SAM" id="Phobius"/>
    </source>
</evidence>
<gene>
    <name evidence="6" type="ORF">PAPOLLO_LOCUS27392</name>
</gene>
<dbReference type="AlphaFoldDB" id="A0A8S3YFS3"/>
<evidence type="ECO:0000256" key="4">
    <source>
        <dbReference type="ARBA" id="ARBA00023136"/>
    </source>
</evidence>
<keyword evidence="7" id="KW-1185">Reference proteome</keyword>
<dbReference type="OrthoDB" id="8120565at2759"/>
<sequence length="241" mass="26894">MSLGIMVAWPSSTLKLFSSANTTLNRLMTESEVALLGSLPLIGAFISLPCVSCIIETIGKKYCCMLISVLQVVTWIVKTVCYKVEAILAAMFLSGLCSGVLMVVPIYVSEICQDSIRGRMTAGTMIFYYIGMLVSYLMGGYLKYDIMNYVCLSMTALGVVFVSFLKESPIHLIRKGHEDEAARVIAFYRGTSINSKLVKEELQVLRRALNPDLCDITPEEEKLKPDLKENPKVSWWQFLSK</sequence>
<keyword evidence="4 5" id="KW-0472">Membrane</keyword>
<dbReference type="GO" id="GO:0016020">
    <property type="term" value="C:membrane"/>
    <property type="evidence" value="ECO:0007669"/>
    <property type="project" value="UniProtKB-SubCell"/>
</dbReference>
<dbReference type="Proteomes" id="UP000691718">
    <property type="component" value="Unassembled WGS sequence"/>
</dbReference>
<dbReference type="EMBL" id="CAJQZP010001648">
    <property type="protein sequence ID" value="CAG5058017.1"/>
    <property type="molecule type" value="Genomic_DNA"/>
</dbReference>
<name>A0A8S3YFS3_PARAO</name>
<organism evidence="6 7">
    <name type="scientific">Parnassius apollo</name>
    <name type="common">Apollo butterfly</name>
    <name type="synonym">Papilio apollo</name>
    <dbReference type="NCBI Taxonomy" id="110799"/>
    <lineage>
        <taxon>Eukaryota</taxon>
        <taxon>Metazoa</taxon>
        <taxon>Ecdysozoa</taxon>
        <taxon>Arthropoda</taxon>
        <taxon>Hexapoda</taxon>
        <taxon>Insecta</taxon>
        <taxon>Pterygota</taxon>
        <taxon>Neoptera</taxon>
        <taxon>Endopterygota</taxon>
        <taxon>Lepidoptera</taxon>
        <taxon>Glossata</taxon>
        <taxon>Ditrysia</taxon>
        <taxon>Papilionoidea</taxon>
        <taxon>Papilionidae</taxon>
        <taxon>Parnassiinae</taxon>
        <taxon>Parnassini</taxon>
        <taxon>Parnassius</taxon>
        <taxon>Parnassius</taxon>
    </lineage>
</organism>
<dbReference type="PANTHER" id="PTHR48021">
    <property type="match status" value="1"/>
</dbReference>
<dbReference type="Pfam" id="PF00083">
    <property type="entry name" value="Sugar_tr"/>
    <property type="match status" value="1"/>
</dbReference>